<evidence type="ECO:0000313" key="1">
    <source>
        <dbReference type="EMBL" id="KAH7671875.1"/>
    </source>
</evidence>
<dbReference type="Proteomes" id="UP000827976">
    <property type="component" value="Chromosome 9"/>
</dbReference>
<name>A0ACB7VDP1_DIOAL</name>
<proteinExistence type="predicted"/>
<accession>A0ACB7VDP1</accession>
<organism evidence="1 2">
    <name type="scientific">Dioscorea alata</name>
    <name type="common">Purple yam</name>
    <dbReference type="NCBI Taxonomy" id="55571"/>
    <lineage>
        <taxon>Eukaryota</taxon>
        <taxon>Viridiplantae</taxon>
        <taxon>Streptophyta</taxon>
        <taxon>Embryophyta</taxon>
        <taxon>Tracheophyta</taxon>
        <taxon>Spermatophyta</taxon>
        <taxon>Magnoliopsida</taxon>
        <taxon>Liliopsida</taxon>
        <taxon>Dioscoreales</taxon>
        <taxon>Dioscoreaceae</taxon>
        <taxon>Dioscorea</taxon>
    </lineage>
</organism>
<evidence type="ECO:0000313" key="2">
    <source>
        <dbReference type="Proteomes" id="UP000827976"/>
    </source>
</evidence>
<sequence length="208" mass="22879">MEKNIIIHGGVDDQEGKENHSLDLSLSLLSSTTSSESVRSSKETEQRVFSCNYCHRQFYSSQALGGHQNAHKRERTLAKRVNRAHDLLTHDDECYSMQNHATRTVGSSGSRVLGIHAHSMIHKPYNVTDLFYRRHGWMAVGRPEIGRRPLNLESISFKMAGVRFDQPVPAGVLPWSGGGDGAGAGAGAGEISGVRLEDSQKIDLTLKL</sequence>
<gene>
    <name evidence="1" type="ORF">IHE45_09G016600</name>
</gene>
<reference evidence="2" key="1">
    <citation type="journal article" date="2022" name="Nat. Commun.">
        <title>Chromosome evolution and the genetic basis of agronomically important traits in greater yam.</title>
        <authorList>
            <person name="Bredeson J.V."/>
            <person name="Lyons J.B."/>
            <person name="Oniyinde I.O."/>
            <person name="Okereke N.R."/>
            <person name="Kolade O."/>
            <person name="Nnabue I."/>
            <person name="Nwadili C.O."/>
            <person name="Hribova E."/>
            <person name="Parker M."/>
            <person name="Nwogha J."/>
            <person name="Shu S."/>
            <person name="Carlson J."/>
            <person name="Kariba R."/>
            <person name="Muthemba S."/>
            <person name="Knop K."/>
            <person name="Barton G.J."/>
            <person name="Sherwood A.V."/>
            <person name="Lopez-Montes A."/>
            <person name="Asiedu R."/>
            <person name="Jamnadass R."/>
            <person name="Muchugi A."/>
            <person name="Goodstein D."/>
            <person name="Egesi C.N."/>
            <person name="Featherston J."/>
            <person name="Asfaw A."/>
            <person name="Simpson G.G."/>
            <person name="Dolezel J."/>
            <person name="Hendre P.S."/>
            <person name="Van Deynze A."/>
            <person name="Kumar P.L."/>
            <person name="Obidiegwu J.E."/>
            <person name="Bhattacharjee R."/>
            <person name="Rokhsar D.S."/>
        </authorList>
    </citation>
    <scope>NUCLEOTIDE SEQUENCE [LARGE SCALE GENOMIC DNA]</scope>
    <source>
        <strain evidence="2">cv. TDa95/00328</strain>
    </source>
</reference>
<dbReference type="EMBL" id="CM037019">
    <property type="protein sequence ID" value="KAH7671875.1"/>
    <property type="molecule type" value="Genomic_DNA"/>
</dbReference>
<comment type="caution">
    <text evidence="1">The sequence shown here is derived from an EMBL/GenBank/DDBJ whole genome shotgun (WGS) entry which is preliminary data.</text>
</comment>
<keyword evidence="2" id="KW-1185">Reference proteome</keyword>
<protein>
    <submittedName>
        <fullName evidence="1">Beta-beta-alpha zinc fingers domain-containing protein</fullName>
    </submittedName>
</protein>